<proteinExistence type="predicted"/>
<gene>
    <name evidence="1" type="ORF">LCGC14_1673180</name>
</gene>
<name>A0A0F9KQK1_9ZZZZ</name>
<comment type="caution">
    <text evidence="1">The sequence shown here is derived from an EMBL/GenBank/DDBJ whole genome shotgun (WGS) entry which is preliminary data.</text>
</comment>
<dbReference type="EMBL" id="LAZR01014392">
    <property type="protein sequence ID" value="KKM17695.1"/>
    <property type="molecule type" value="Genomic_DNA"/>
</dbReference>
<dbReference type="AlphaFoldDB" id="A0A0F9KQK1"/>
<sequence>MPAPIAYFHEINIELNGNLNYTLTLTGEFSDKAEALAALQHLSMEDPE</sequence>
<reference evidence="1" key="1">
    <citation type="journal article" date="2015" name="Nature">
        <title>Complex archaea that bridge the gap between prokaryotes and eukaryotes.</title>
        <authorList>
            <person name="Spang A."/>
            <person name="Saw J.H."/>
            <person name="Jorgensen S.L."/>
            <person name="Zaremba-Niedzwiedzka K."/>
            <person name="Martijn J."/>
            <person name="Lind A.E."/>
            <person name="van Eijk R."/>
            <person name="Schleper C."/>
            <person name="Guy L."/>
            <person name="Ettema T.J."/>
        </authorList>
    </citation>
    <scope>NUCLEOTIDE SEQUENCE</scope>
</reference>
<evidence type="ECO:0000313" key="1">
    <source>
        <dbReference type="EMBL" id="KKM17695.1"/>
    </source>
</evidence>
<organism evidence="1">
    <name type="scientific">marine sediment metagenome</name>
    <dbReference type="NCBI Taxonomy" id="412755"/>
    <lineage>
        <taxon>unclassified sequences</taxon>
        <taxon>metagenomes</taxon>
        <taxon>ecological metagenomes</taxon>
    </lineage>
</organism>
<accession>A0A0F9KQK1</accession>
<protein>
    <recommendedName>
        <fullName evidence="2">SPOR domain-containing protein</fullName>
    </recommendedName>
</protein>
<evidence type="ECO:0008006" key="2">
    <source>
        <dbReference type="Google" id="ProtNLM"/>
    </source>
</evidence>